<dbReference type="Proteomes" id="UP000076881">
    <property type="component" value="Unassembled WGS sequence"/>
</dbReference>
<gene>
    <name evidence="2" type="ORF">LEL_07007</name>
</gene>
<proteinExistence type="predicted"/>
<dbReference type="OrthoDB" id="2906425at2759"/>
<accession>A0A162N3N3</accession>
<evidence type="ECO:0000313" key="3">
    <source>
        <dbReference type="Proteomes" id="UP000076881"/>
    </source>
</evidence>
<feature type="region of interest" description="Disordered" evidence="1">
    <location>
        <begin position="94"/>
        <end position="130"/>
    </location>
</feature>
<keyword evidence="3" id="KW-1185">Reference proteome</keyword>
<evidence type="ECO:0000313" key="2">
    <source>
        <dbReference type="EMBL" id="OAA75019.1"/>
    </source>
</evidence>
<dbReference type="EMBL" id="AZHF01000005">
    <property type="protein sequence ID" value="OAA75019.1"/>
    <property type="molecule type" value="Genomic_DNA"/>
</dbReference>
<reference evidence="2 3" key="1">
    <citation type="journal article" date="2016" name="Genome Biol. Evol.">
        <title>Divergent and convergent evolution of fungal pathogenicity.</title>
        <authorList>
            <person name="Shang Y."/>
            <person name="Xiao G."/>
            <person name="Zheng P."/>
            <person name="Cen K."/>
            <person name="Zhan S."/>
            <person name="Wang C."/>
        </authorList>
    </citation>
    <scope>NUCLEOTIDE SEQUENCE [LARGE SCALE GENOMIC DNA]</scope>
    <source>
        <strain evidence="2 3">RCEF 1005</strain>
    </source>
</reference>
<keyword evidence="2" id="KW-0418">Kinase</keyword>
<organism evidence="2 3">
    <name type="scientific">Akanthomyces lecanii RCEF 1005</name>
    <dbReference type="NCBI Taxonomy" id="1081108"/>
    <lineage>
        <taxon>Eukaryota</taxon>
        <taxon>Fungi</taxon>
        <taxon>Dikarya</taxon>
        <taxon>Ascomycota</taxon>
        <taxon>Pezizomycotina</taxon>
        <taxon>Sordariomycetes</taxon>
        <taxon>Hypocreomycetidae</taxon>
        <taxon>Hypocreales</taxon>
        <taxon>Cordycipitaceae</taxon>
        <taxon>Akanthomyces</taxon>
        <taxon>Cordyceps confragosa</taxon>
    </lineage>
</organism>
<protein>
    <submittedName>
        <fullName evidence="2">Protein kinase-like domain protein</fullName>
    </submittedName>
</protein>
<dbReference type="AlphaFoldDB" id="A0A162N3N3"/>
<comment type="caution">
    <text evidence="2">The sequence shown here is derived from an EMBL/GenBank/DDBJ whole genome shotgun (WGS) entry which is preliminary data.</text>
</comment>
<dbReference type="GO" id="GO:0016301">
    <property type="term" value="F:kinase activity"/>
    <property type="evidence" value="ECO:0007669"/>
    <property type="project" value="UniProtKB-KW"/>
</dbReference>
<keyword evidence="2" id="KW-0808">Transferase</keyword>
<name>A0A162N3N3_CORDF</name>
<sequence>MKDIVPCNQSQQTLLQAMELIYESKHRYLYKGSNIPAHIRTRFLKYCNLTRDQDVFAGWVNETDDVPEYDADAIQQIEDDVIAETMARWAVEEQAEKEKARKEQPEQEQAEQKQLEKEKIELEQVEREAT</sequence>
<evidence type="ECO:0000256" key="1">
    <source>
        <dbReference type="SAM" id="MobiDB-lite"/>
    </source>
</evidence>